<organism evidence="2 3">
    <name type="scientific">Streptomyces albiflavescens</name>
    <dbReference type="NCBI Taxonomy" id="1623582"/>
    <lineage>
        <taxon>Bacteria</taxon>
        <taxon>Bacillati</taxon>
        <taxon>Actinomycetota</taxon>
        <taxon>Actinomycetes</taxon>
        <taxon>Kitasatosporales</taxon>
        <taxon>Streptomycetaceae</taxon>
        <taxon>Streptomyces</taxon>
    </lineage>
</organism>
<accession>A0A917XZK0</accession>
<proteinExistence type="predicted"/>
<sequence length="81" mass="8833">MTSPSGEIYRVDWLPGTDILHGTCHCGAEHTAQDPIEMWEWMLAHPEGHTPAGHTPEGHASQGRASQRHAPQGHAPQGHRS</sequence>
<name>A0A917XZK0_9ACTN</name>
<dbReference type="AlphaFoldDB" id="A0A917XZK0"/>
<comment type="caution">
    <text evidence="2">The sequence shown here is derived from an EMBL/GenBank/DDBJ whole genome shotgun (WGS) entry which is preliminary data.</text>
</comment>
<evidence type="ECO:0000313" key="3">
    <source>
        <dbReference type="Proteomes" id="UP000600365"/>
    </source>
</evidence>
<dbReference type="EMBL" id="BMMM01000003">
    <property type="protein sequence ID" value="GGN60149.1"/>
    <property type="molecule type" value="Genomic_DNA"/>
</dbReference>
<dbReference type="RefSeq" id="WP_189185985.1">
    <property type="nucleotide sequence ID" value="NZ_BMMM01000003.1"/>
</dbReference>
<keyword evidence="3" id="KW-1185">Reference proteome</keyword>
<dbReference type="Proteomes" id="UP000600365">
    <property type="component" value="Unassembled WGS sequence"/>
</dbReference>
<protein>
    <submittedName>
        <fullName evidence="2">Uncharacterized protein</fullName>
    </submittedName>
</protein>
<gene>
    <name evidence="2" type="ORF">GCM10011579_025000</name>
</gene>
<feature type="region of interest" description="Disordered" evidence="1">
    <location>
        <begin position="44"/>
        <end position="81"/>
    </location>
</feature>
<evidence type="ECO:0000256" key="1">
    <source>
        <dbReference type="SAM" id="MobiDB-lite"/>
    </source>
</evidence>
<evidence type="ECO:0000313" key="2">
    <source>
        <dbReference type="EMBL" id="GGN60149.1"/>
    </source>
</evidence>
<reference evidence="2 3" key="1">
    <citation type="journal article" date="2014" name="Int. J. Syst. Evol. Microbiol.">
        <title>Complete genome sequence of Corynebacterium casei LMG S-19264T (=DSM 44701T), isolated from a smear-ripened cheese.</title>
        <authorList>
            <consortium name="US DOE Joint Genome Institute (JGI-PGF)"/>
            <person name="Walter F."/>
            <person name="Albersmeier A."/>
            <person name="Kalinowski J."/>
            <person name="Ruckert C."/>
        </authorList>
    </citation>
    <scope>NUCLEOTIDE SEQUENCE [LARGE SCALE GENOMIC DNA]</scope>
    <source>
        <strain evidence="2 3">CGMCC 4.7111</strain>
    </source>
</reference>